<dbReference type="AlphaFoldDB" id="A0A8D9BGI5"/>
<accession>A0A8D9BGI5</accession>
<organism evidence="2">
    <name type="scientific">Cacopsylla melanoneura</name>
    <dbReference type="NCBI Taxonomy" id="428564"/>
    <lineage>
        <taxon>Eukaryota</taxon>
        <taxon>Metazoa</taxon>
        <taxon>Ecdysozoa</taxon>
        <taxon>Arthropoda</taxon>
        <taxon>Hexapoda</taxon>
        <taxon>Insecta</taxon>
        <taxon>Pterygota</taxon>
        <taxon>Neoptera</taxon>
        <taxon>Paraneoptera</taxon>
        <taxon>Hemiptera</taxon>
        <taxon>Sternorrhyncha</taxon>
        <taxon>Psylloidea</taxon>
        <taxon>Psyllidae</taxon>
        <taxon>Psyllinae</taxon>
        <taxon>Cacopsylla</taxon>
    </lineage>
</organism>
<name>A0A8D9BGI5_9HEMI</name>
<keyword evidence="1" id="KW-0472">Membrane</keyword>
<evidence type="ECO:0000313" key="2">
    <source>
        <dbReference type="EMBL" id="CAG6784788.1"/>
    </source>
</evidence>
<feature type="transmembrane region" description="Helical" evidence="1">
    <location>
        <begin position="106"/>
        <end position="126"/>
    </location>
</feature>
<keyword evidence="1" id="KW-1133">Transmembrane helix</keyword>
<keyword evidence="1" id="KW-0812">Transmembrane</keyword>
<reference evidence="2" key="1">
    <citation type="submission" date="2021-05" db="EMBL/GenBank/DDBJ databases">
        <authorList>
            <person name="Alioto T."/>
            <person name="Alioto T."/>
            <person name="Gomez Garrido J."/>
        </authorList>
    </citation>
    <scope>NUCLEOTIDE SEQUENCE</scope>
</reference>
<evidence type="ECO:0000256" key="1">
    <source>
        <dbReference type="SAM" id="Phobius"/>
    </source>
</evidence>
<proteinExistence type="predicted"/>
<protein>
    <submittedName>
        <fullName evidence="2">Uncharacterized protein</fullName>
    </submittedName>
</protein>
<sequence>MWYVSPQRVYQNMNCNKCGMFHHNVYTVYQNMNCNKLCGRYVSSFINMRLLRFLFIIILFPVENLAHFPQKQKCHVSISIFADYEFKVIYLCRYITLPIWKRINKIVVYLLQVTALLISIFSFLIHTHEILILIHKIHLHSFIHS</sequence>
<dbReference type="EMBL" id="HBUF01639799">
    <property type="protein sequence ID" value="CAG6784788.1"/>
    <property type="molecule type" value="Transcribed_RNA"/>
</dbReference>